<accession>A0A1Q9GBR5</accession>
<feature type="region of interest" description="Disordered" evidence="1">
    <location>
        <begin position="1"/>
        <end position="21"/>
    </location>
</feature>
<organism evidence="3 4">
    <name type="scientific">Photobacterium proteolyticum</name>
    <dbReference type="NCBI Taxonomy" id="1903952"/>
    <lineage>
        <taxon>Bacteria</taxon>
        <taxon>Pseudomonadati</taxon>
        <taxon>Pseudomonadota</taxon>
        <taxon>Gammaproteobacteria</taxon>
        <taxon>Vibrionales</taxon>
        <taxon>Vibrionaceae</taxon>
        <taxon>Photobacterium</taxon>
    </lineage>
</organism>
<dbReference type="Proteomes" id="UP000186905">
    <property type="component" value="Unassembled WGS sequence"/>
</dbReference>
<sequence>MKGGRLRLRARSEKNTENNGVKPRITHPGFLSFGLLTRPLETFRNGIVLSGNVVAAVESVRTLLSIRLATYLELFHFIGQEECVKYKYLFYGLVAISALAMTNLYLWRQDAAVREIPEAAETGKTNGQPQPKTVSENFEYPAPVKQLQQVLAKSYQPPVHEGEDIFPDGLLNADDETSVPVEAKKEMDDLRARIEAMSLAPQGES</sequence>
<evidence type="ECO:0000256" key="1">
    <source>
        <dbReference type="SAM" id="MobiDB-lite"/>
    </source>
</evidence>
<dbReference type="STRING" id="1903952.BIT28_23905"/>
<name>A0A1Q9GBR5_9GAMM</name>
<dbReference type="OrthoDB" id="9997181at2"/>
<evidence type="ECO:0000256" key="2">
    <source>
        <dbReference type="SAM" id="Phobius"/>
    </source>
</evidence>
<keyword evidence="4" id="KW-1185">Reference proteome</keyword>
<comment type="caution">
    <text evidence="3">The sequence shown here is derived from an EMBL/GenBank/DDBJ whole genome shotgun (WGS) entry which is preliminary data.</text>
</comment>
<evidence type="ECO:0000313" key="4">
    <source>
        <dbReference type="Proteomes" id="UP000186905"/>
    </source>
</evidence>
<feature type="transmembrane region" description="Helical" evidence="2">
    <location>
        <begin position="88"/>
        <end position="107"/>
    </location>
</feature>
<keyword evidence="2" id="KW-0472">Membrane</keyword>
<dbReference type="AlphaFoldDB" id="A0A1Q9GBR5"/>
<evidence type="ECO:0000313" key="3">
    <source>
        <dbReference type="EMBL" id="OLQ71711.1"/>
    </source>
</evidence>
<proteinExistence type="predicted"/>
<keyword evidence="2" id="KW-0812">Transmembrane</keyword>
<reference evidence="3 4" key="1">
    <citation type="submission" date="2016-09" db="EMBL/GenBank/DDBJ databases">
        <title>Photobacterium proteolyticum sp. nov. a protease producing bacterium isolated from ocean sediments of Laizhou Bay.</title>
        <authorList>
            <person name="Li Y."/>
        </authorList>
    </citation>
    <scope>NUCLEOTIDE SEQUENCE [LARGE SCALE GENOMIC DNA]</scope>
    <source>
        <strain evidence="3 4">13-12</strain>
    </source>
</reference>
<keyword evidence="2" id="KW-1133">Transmembrane helix</keyword>
<protein>
    <submittedName>
        <fullName evidence="3">Uncharacterized protein</fullName>
    </submittedName>
</protein>
<dbReference type="EMBL" id="MJIL01000093">
    <property type="protein sequence ID" value="OLQ71711.1"/>
    <property type="molecule type" value="Genomic_DNA"/>
</dbReference>
<dbReference type="RefSeq" id="WP_075767286.1">
    <property type="nucleotide sequence ID" value="NZ_MJIL01000093.1"/>
</dbReference>
<gene>
    <name evidence="3" type="ORF">BIT28_23905</name>
</gene>